<keyword evidence="2" id="KW-1185">Reference proteome</keyword>
<dbReference type="AlphaFoldDB" id="X6LB91"/>
<comment type="caution">
    <text evidence="1">The sequence shown here is derived from an EMBL/GenBank/DDBJ whole genome shotgun (WGS) entry which is preliminary data.</text>
</comment>
<protein>
    <submittedName>
        <fullName evidence="1">Uncharacterized protein</fullName>
    </submittedName>
</protein>
<dbReference type="PROSITE" id="PS51257">
    <property type="entry name" value="PROKAR_LIPOPROTEIN"/>
    <property type="match status" value="1"/>
</dbReference>
<dbReference type="OrthoDB" id="6618337at2759"/>
<reference evidence="1 2" key="1">
    <citation type="journal article" date="2013" name="Curr. Biol.">
        <title>The Genome of the Foraminiferan Reticulomyxa filosa.</title>
        <authorList>
            <person name="Glockner G."/>
            <person name="Hulsmann N."/>
            <person name="Schleicher M."/>
            <person name="Noegel A.A."/>
            <person name="Eichinger L."/>
            <person name="Gallinger C."/>
            <person name="Pawlowski J."/>
            <person name="Sierra R."/>
            <person name="Euteneuer U."/>
            <person name="Pillet L."/>
            <person name="Moustafa A."/>
            <person name="Platzer M."/>
            <person name="Groth M."/>
            <person name="Szafranski K."/>
            <person name="Schliwa M."/>
        </authorList>
    </citation>
    <scope>NUCLEOTIDE SEQUENCE [LARGE SCALE GENOMIC DNA]</scope>
</reference>
<evidence type="ECO:0000313" key="2">
    <source>
        <dbReference type="Proteomes" id="UP000023152"/>
    </source>
</evidence>
<name>X6LB91_RETFI</name>
<gene>
    <name evidence="1" type="ORF">RFI_38842</name>
</gene>
<accession>X6LB91</accession>
<dbReference type="EMBL" id="ASPP01046152">
    <property type="protein sequence ID" value="ETN98650.1"/>
    <property type="molecule type" value="Genomic_DNA"/>
</dbReference>
<sequence>MFGTVDKSINPTAQLSLSSCPFSFLKNCLMFQSLERLLLNKWELPEIKLQHDESVILNRVYERLYFNLDITLEENDFEQRIHTDNDRIRAISKWKVQLTKYINTIDTGMNDSIWTIYQCLSYFLIHQKLFGDAWKAYQRSFHIWFLKQCCMSKGFIWTQMFVLQPYVKSQLCQDPLNPISQFRHQVDIEWLISTCDKDFGTKYTSFKKCLVDGEISISQTHEKHDFACLLTTVLCTFNLSNVPLKLGTLLPSFEFHCLFAK</sequence>
<dbReference type="Proteomes" id="UP000023152">
    <property type="component" value="Unassembled WGS sequence"/>
</dbReference>
<evidence type="ECO:0000313" key="1">
    <source>
        <dbReference type="EMBL" id="ETN98650.1"/>
    </source>
</evidence>
<proteinExistence type="predicted"/>
<organism evidence="1 2">
    <name type="scientific">Reticulomyxa filosa</name>
    <dbReference type="NCBI Taxonomy" id="46433"/>
    <lineage>
        <taxon>Eukaryota</taxon>
        <taxon>Sar</taxon>
        <taxon>Rhizaria</taxon>
        <taxon>Retaria</taxon>
        <taxon>Foraminifera</taxon>
        <taxon>Monothalamids</taxon>
        <taxon>Reticulomyxidae</taxon>
        <taxon>Reticulomyxa</taxon>
    </lineage>
</organism>